<dbReference type="InterPro" id="IPR013968">
    <property type="entry name" value="PKS_KR"/>
</dbReference>
<dbReference type="GO" id="GO:0004312">
    <property type="term" value="F:fatty acid synthase activity"/>
    <property type="evidence" value="ECO:0007669"/>
    <property type="project" value="TreeGrafter"/>
</dbReference>
<dbReference type="SMART" id="SM00823">
    <property type="entry name" value="PKS_PP"/>
    <property type="match status" value="1"/>
</dbReference>
<dbReference type="GO" id="GO:0006633">
    <property type="term" value="P:fatty acid biosynthetic process"/>
    <property type="evidence" value="ECO:0007669"/>
    <property type="project" value="TreeGrafter"/>
</dbReference>
<dbReference type="OrthoDB" id="4537517at2"/>
<name>A0A4U3LMU8_9ACTN</name>
<dbReference type="InterPro" id="IPR036736">
    <property type="entry name" value="ACP-like_sf"/>
</dbReference>
<organism evidence="5 6">
    <name type="scientific">Herbidospora galbida</name>
    <dbReference type="NCBI Taxonomy" id="2575442"/>
    <lineage>
        <taxon>Bacteria</taxon>
        <taxon>Bacillati</taxon>
        <taxon>Actinomycetota</taxon>
        <taxon>Actinomycetes</taxon>
        <taxon>Streptosporangiales</taxon>
        <taxon>Streptosporangiaceae</taxon>
        <taxon>Herbidospora</taxon>
    </lineage>
</organism>
<feature type="domain" description="Carrier" evidence="4">
    <location>
        <begin position="270"/>
        <end position="345"/>
    </location>
</feature>
<evidence type="ECO:0000313" key="6">
    <source>
        <dbReference type="Proteomes" id="UP000308705"/>
    </source>
</evidence>
<dbReference type="SUPFAM" id="SSF51735">
    <property type="entry name" value="NAD(P)-binding Rossmann-fold domains"/>
    <property type="match status" value="1"/>
</dbReference>
<dbReference type="PROSITE" id="PS00012">
    <property type="entry name" value="PHOSPHOPANTETHEINE"/>
    <property type="match status" value="1"/>
</dbReference>
<dbReference type="InterPro" id="IPR009081">
    <property type="entry name" value="PP-bd_ACP"/>
</dbReference>
<comment type="caution">
    <text evidence="5">The sequence shown here is derived from an EMBL/GenBank/DDBJ whole genome shotgun (WGS) entry which is preliminary data.</text>
</comment>
<dbReference type="InterPro" id="IPR020806">
    <property type="entry name" value="PKS_PP-bd"/>
</dbReference>
<dbReference type="GO" id="GO:0031177">
    <property type="term" value="F:phosphopantetheine binding"/>
    <property type="evidence" value="ECO:0007669"/>
    <property type="project" value="InterPro"/>
</dbReference>
<dbReference type="InterPro" id="IPR006162">
    <property type="entry name" value="Ppantetheine_attach_site"/>
</dbReference>
<evidence type="ECO:0000313" key="5">
    <source>
        <dbReference type="EMBL" id="TKK75836.1"/>
    </source>
</evidence>
<keyword evidence="1" id="KW-0596">Phosphopantetheine</keyword>
<proteinExistence type="predicted"/>
<dbReference type="Proteomes" id="UP000308705">
    <property type="component" value="Unassembled WGS sequence"/>
</dbReference>
<evidence type="ECO:0000256" key="2">
    <source>
        <dbReference type="ARBA" id="ARBA00022553"/>
    </source>
</evidence>
<dbReference type="SMART" id="SM01294">
    <property type="entry name" value="PKS_PP_betabranch"/>
    <property type="match status" value="1"/>
</dbReference>
<dbReference type="Pfam" id="PF00550">
    <property type="entry name" value="PP-binding"/>
    <property type="match status" value="1"/>
</dbReference>
<reference evidence="5 6" key="1">
    <citation type="submission" date="2019-04" db="EMBL/GenBank/DDBJ databases">
        <title>Herbidospora sp. NEAU-GS14.nov., a novel actinomycete isolated from soil.</title>
        <authorList>
            <person name="Han L."/>
        </authorList>
    </citation>
    <scope>NUCLEOTIDE SEQUENCE [LARGE SCALE GENOMIC DNA]</scope>
    <source>
        <strain evidence="5 6">NEAU-GS14</strain>
    </source>
</reference>
<dbReference type="Pfam" id="PF08659">
    <property type="entry name" value="KR"/>
    <property type="match status" value="1"/>
</dbReference>
<dbReference type="PROSITE" id="PS50075">
    <property type="entry name" value="CARRIER"/>
    <property type="match status" value="1"/>
</dbReference>
<dbReference type="EMBL" id="SZQA01000103">
    <property type="protein sequence ID" value="TKK75836.1"/>
    <property type="molecule type" value="Genomic_DNA"/>
</dbReference>
<dbReference type="Gene3D" id="3.40.50.720">
    <property type="entry name" value="NAD(P)-binding Rossmann-like Domain"/>
    <property type="match status" value="1"/>
</dbReference>
<feature type="non-terminal residue" evidence="5">
    <location>
        <position position="1"/>
    </location>
</feature>
<dbReference type="InterPro" id="IPR036291">
    <property type="entry name" value="NAD(P)-bd_dom_sf"/>
</dbReference>
<dbReference type="Gene3D" id="1.10.1200.10">
    <property type="entry name" value="ACP-like"/>
    <property type="match status" value="1"/>
</dbReference>
<protein>
    <submittedName>
        <fullName evidence="5">KR domain-containing protein</fullName>
    </submittedName>
</protein>
<evidence type="ECO:0000259" key="4">
    <source>
        <dbReference type="PROSITE" id="PS50075"/>
    </source>
</evidence>
<gene>
    <name evidence="5" type="ORF">FDA94_38850</name>
</gene>
<evidence type="ECO:0000256" key="3">
    <source>
        <dbReference type="ARBA" id="ARBA00022679"/>
    </source>
</evidence>
<dbReference type="InterPro" id="IPR057326">
    <property type="entry name" value="KR_dom"/>
</dbReference>
<dbReference type="FunFam" id="1.10.1200.10:FF:000007">
    <property type="entry name" value="Probable polyketide synthase pks17"/>
    <property type="match status" value="1"/>
</dbReference>
<dbReference type="AlphaFoldDB" id="A0A4U3LMU8"/>
<dbReference type="PANTHER" id="PTHR43775:SF51">
    <property type="entry name" value="INACTIVE PHENOLPHTHIOCEROL SYNTHESIS POLYKETIDE SYNTHASE TYPE I PKS1-RELATED"/>
    <property type="match status" value="1"/>
</dbReference>
<sequence>ARRLVERHGVRDLLLVSRRGPDAPGAGGLADDLGALGARVAVVACDVADRDALAAALALVPPDRPLTGVVHTAGVLDDATVEQMDGDRLDTVFAPKADAAWHLHELTRDLPLSAFVLFSSLAGTLGNAGQGNYAAANTFLDALAAHRREAGLPGVSIAWGLWDAGSGMTGGLTHGDVARMARSGVAPLTAEAGLDLFDAALGSAEPLVVATGWDTGGLHARAELGDLPPMLLGLVRAPRRQAASGGASSAPVGGDLRGRLAGVPETEARRLLTDLVRGHVAAVLAHGSAAGIDVDRAFNELGFDSLTAVELRNRLNAETGLRLPATLVFDHPTVTALTGYLFRHLAPAPPSPEETLRGALERVEAELGSLNGEADAVRNKLVAILQTGLTRLAPGPATATEVVAKIGSASDEEIFALIDNEL</sequence>
<dbReference type="SUPFAM" id="SSF47336">
    <property type="entry name" value="ACP-like"/>
    <property type="match status" value="1"/>
</dbReference>
<evidence type="ECO:0000256" key="1">
    <source>
        <dbReference type="ARBA" id="ARBA00022450"/>
    </source>
</evidence>
<dbReference type="RefSeq" id="WP_137252007.1">
    <property type="nucleotide sequence ID" value="NZ_SZQA01000103.1"/>
</dbReference>
<keyword evidence="3" id="KW-0808">Transferase</keyword>
<keyword evidence="6" id="KW-1185">Reference proteome</keyword>
<dbReference type="CDD" id="cd08956">
    <property type="entry name" value="KR_3_FAS_SDR_x"/>
    <property type="match status" value="1"/>
</dbReference>
<dbReference type="PANTHER" id="PTHR43775">
    <property type="entry name" value="FATTY ACID SYNTHASE"/>
    <property type="match status" value="1"/>
</dbReference>
<accession>A0A4U3LMU8</accession>
<keyword evidence="2" id="KW-0597">Phosphoprotein</keyword>
<dbReference type="SMART" id="SM00822">
    <property type="entry name" value="PKS_KR"/>
    <property type="match status" value="1"/>
</dbReference>
<dbReference type="InterPro" id="IPR050091">
    <property type="entry name" value="PKS_NRPS_Biosynth_Enz"/>
</dbReference>